<evidence type="ECO:0000256" key="8">
    <source>
        <dbReference type="ARBA" id="ARBA00022630"/>
    </source>
</evidence>
<feature type="signal peptide" evidence="18">
    <location>
        <begin position="1"/>
        <end position="25"/>
    </location>
</feature>
<dbReference type="Pfam" id="PF00394">
    <property type="entry name" value="Cu-oxidase"/>
    <property type="match status" value="1"/>
</dbReference>
<evidence type="ECO:0000256" key="18">
    <source>
        <dbReference type="RuleBase" id="RU365025"/>
    </source>
</evidence>
<dbReference type="AlphaFoldDB" id="A0A8S0XW88"/>
<feature type="domain" description="Plastocyanin-like" evidence="20">
    <location>
        <begin position="73"/>
        <end position="182"/>
    </location>
</feature>
<dbReference type="NCBIfam" id="TIGR02376">
    <property type="entry name" value="Cu_nitrite_red"/>
    <property type="match status" value="1"/>
</dbReference>
<dbReference type="EC" id="1.7.2.1" evidence="6 18"/>
<keyword evidence="12" id="KW-0274">FAD</keyword>
<feature type="binding site" description="type 1 copper site" evidence="17">
    <location>
        <position position="158"/>
    </location>
    <ligand>
        <name>Cu cation</name>
        <dbReference type="ChEBI" id="CHEBI:23378"/>
        <label>1</label>
    </ligand>
</feature>
<evidence type="ECO:0000256" key="3">
    <source>
        <dbReference type="ARBA" id="ARBA00005127"/>
    </source>
</evidence>
<dbReference type="PRINTS" id="PR00695">
    <property type="entry name" value="CUNO2RDTASE"/>
</dbReference>
<dbReference type="InterPro" id="IPR011707">
    <property type="entry name" value="Cu-oxidase-like_N"/>
</dbReference>
<dbReference type="GO" id="GO:0042128">
    <property type="term" value="P:nitrate assimilation"/>
    <property type="evidence" value="ECO:0007669"/>
    <property type="project" value="UniProtKB-KW"/>
</dbReference>
<accession>A0A8S0XW88</accession>
<evidence type="ECO:0000256" key="13">
    <source>
        <dbReference type="ARBA" id="ARBA00023002"/>
    </source>
</evidence>
<evidence type="ECO:0000256" key="6">
    <source>
        <dbReference type="ARBA" id="ARBA00011882"/>
    </source>
</evidence>
<evidence type="ECO:0000256" key="4">
    <source>
        <dbReference type="ARBA" id="ARBA00010609"/>
    </source>
</evidence>
<evidence type="ECO:0000256" key="1">
    <source>
        <dbReference type="ARBA" id="ARBA00001974"/>
    </source>
</evidence>
<keyword evidence="11" id="KW-0574">Periplasm</keyword>
<keyword evidence="22" id="KW-1185">Reference proteome</keyword>
<evidence type="ECO:0000256" key="10">
    <source>
        <dbReference type="ARBA" id="ARBA00022737"/>
    </source>
</evidence>
<protein>
    <recommendedName>
        <fullName evidence="7 18">Copper-containing nitrite reductase</fullName>
        <ecNumber evidence="6 18">1.7.2.1</ecNumber>
    </recommendedName>
</protein>
<sequence>MKQMRMLASLFGVALVILYSAVALSAEQPSADSLERVKEKLVAPPAVPVHTQEAKGPPVIVRIRLVVEEKRMQVSSDGANIWALTFNGTVPGPLIVAHQNDYVELTLVNPGTNTLVHNIDFHAATGALGGGAMTHVAPGQEVVLRFKLIKSGVFVYHCEPGGVMTPLHVASGMNGAIMVLPRDGLRDAQGKKIHYDRAFYIGEQDFYLPKDEKGAYNSYVTPAAGFGNMMEVMKTLTPTFEVFNGSVGALTGEHALKARVGEKVLFIHSQANRDTRIHLIGGQGDLVWRGGSFADPPATNLETWAVPGGSAIAMLYEFRQPGTYMYLNHNLIEAMLLGAAAEVEVEGAWNEDIMKQIKKPGPIGEH</sequence>
<comment type="similarity">
    <text evidence="4 18">Belongs to the multicopper oxidase family.</text>
</comment>
<dbReference type="Gene3D" id="2.60.40.420">
    <property type="entry name" value="Cupredoxins - blue copper proteins"/>
    <property type="match status" value="2"/>
</dbReference>
<dbReference type="GO" id="GO:0005507">
    <property type="term" value="F:copper ion binding"/>
    <property type="evidence" value="ECO:0007669"/>
    <property type="project" value="InterPro"/>
</dbReference>
<dbReference type="GO" id="GO:0042597">
    <property type="term" value="C:periplasmic space"/>
    <property type="evidence" value="ECO:0007669"/>
    <property type="project" value="UniProtKB-SubCell"/>
</dbReference>
<name>A0A8S0XW88_9GAMM</name>
<comment type="caution">
    <text evidence="21">The sequence shown here is derived from an EMBL/GenBank/DDBJ whole genome shotgun (WGS) entry which is preliminary data.</text>
</comment>
<feature type="domain" description="Plastocyanin-like" evidence="19">
    <location>
        <begin position="199"/>
        <end position="345"/>
    </location>
</feature>
<evidence type="ECO:0000256" key="5">
    <source>
        <dbReference type="ARBA" id="ARBA00011233"/>
    </source>
</evidence>
<evidence type="ECO:0000256" key="16">
    <source>
        <dbReference type="ARBA" id="ARBA00049340"/>
    </source>
</evidence>
<evidence type="ECO:0000256" key="14">
    <source>
        <dbReference type="ARBA" id="ARBA00023008"/>
    </source>
</evidence>
<feature type="binding site" description="type 1 copper site" evidence="17">
    <location>
        <position position="117"/>
    </location>
    <ligand>
        <name>Cu cation</name>
        <dbReference type="ChEBI" id="CHEBI:23378"/>
        <label>1</label>
    </ligand>
</feature>
<dbReference type="SUPFAM" id="SSF49503">
    <property type="entry name" value="Cupredoxins"/>
    <property type="match status" value="2"/>
</dbReference>
<dbReference type="InterPro" id="IPR008972">
    <property type="entry name" value="Cupredoxin"/>
</dbReference>
<evidence type="ECO:0000256" key="9">
    <source>
        <dbReference type="ARBA" id="ARBA00022723"/>
    </source>
</evidence>
<evidence type="ECO:0000256" key="2">
    <source>
        <dbReference type="ARBA" id="ARBA00004418"/>
    </source>
</evidence>
<feature type="binding site" description="type 1 copper site" evidence="17">
    <location>
        <position position="329"/>
    </location>
    <ligand>
        <name>Cu cation</name>
        <dbReference type="ChEBI" id="CHEBI:23378"/>
        <label>1</label>
    </ligand>
</feature>
<comment type="cofactor">
    <cofactor evidence="1">
        <name>FAD</name>
        <dbReference type="ChEBI" id="CHEBI:57692"/>
    </cofactor>
</comment>
<organism evidence="21 22">
    <name type="scientific">Candidatus Methylobacter favarea</name>
    <dbReference type="NCBI Taxonomy" id="2707345"/>
    <lineage>
        <taxon>Bacteria</taxon>
        <taxon>Pseudomonadati</taxon>
        <taxon>Pseudomonadota</taxon>
        <taxon>Gammaproteobacteria</taxon>
        <taxon>Methylococcales</taxon>
        <taxon>Methylococcaceae</taxon>
        <taxon>Methylobacter</taxon>
    </lineage>
</organism>
<dbReference type="InterPro" id="IPR001287">
    <property type="entry name" value="NO2-reductase_Cu"/>
</dbReference>
<dbReference type="RefSeq" id="WP_217426628.1">
    <property type="nucleotide sequence ID" value="NZ_CADCXN010000132.1"/>
</dbReference>
<reference evidence="21 22" key="1">
    <citation type="submission" date="2020-02" db="EMBL/GenBank/DDBJ databases">
        <authorList>
            <person name="Hogendoorn C."/>
        </authorList>
    </citation>
    <scope>NUCLEOTIDE SEQUENCE [LARGE SCALE GENOMIC DNA]</scope>
    <source>
        <strain evidence="21">METHB21</strain>
    </source>
</reference>
<evidence type="ECO:0000313" key="21">
    <source>
        <dbReference type="EMBL" id="CAA9893058.1"/>
    </source>
</evidence>
<dbReference type="Pfam" id="PF07732">
    <property type="entry name" value="Cu-oxidase_3"/>
    <property type="match status" value="1"/>
</dbReference>
<comment type="subcellular location">
    <subcellularLocation>
        <location evidence="2">Periplasm</location>
    </subcellularLocation>
</comment>
<evidence type="ECO:0000259" key="20">
    <source>
        <dbReference type="Pfam" id="PF07732"/>
    </source>
</evidence>
<keyword evidence="10" id="KW-0677">Repeat</keyword>
<proteinExistence type="inferred from homology"/>
<dbReference type="Proteomes" id="UP000494216">
    <property type="component" value="Unassembled WGS sequence"/>
</dbReference>
<keyword evidence="13 18" id="KW-0560">Oxidoreductase</keyword>
<keyword evidence="14 17" id="KW-0186">Copper</keyword>
<evidence type="ECO:0000256" key="15">
    <source>
        <dbReference type="ARBA" id="ARBA00023063"/>
    </source>
</evidence>
<gene>
    <name evidence="21" type="primary">nirK</name>
    <name evidence="21" type="ORF">METHB2_970011</name>
</gene>
<evidence type="ECO:0000256" key="7">
    <source>
        <dbReference type="ARBA" id="ARBA00017290"/>
    </source>
</evidence>
<keyword evidence="9 17" id="KW-0479">Metal-binding</keyword>
<evidence type="ECO:0000256" key="12">
    <source>
        <dbReference type="ARBA" id="ARBA00022827"/>
    </source>
</evidence>
<keyword evidence="18" id="KW-0732">Signal</keyword>
<feature type="binding site" description="type 2 copper site" evidence="17">
    <location>
        <position position="173"/>
    </location>
    <ligand>
        <name>Cu cation</name>
        <dbReference type="ChEBI" id="CHEBI:23378"/>
        <label>2</label>
    </ligand>
</feature>
<keyword evidence="15" id="KW-0534">Nitrate assimilation</keyword>
<dbReference type="EMBL" id="CADCXN010000132">
    <property type="protein sequence ID" value="CAA9893058.1"/>
    <property type="molecule type" value="Genomic_DNA"/>
</dbReference>
<feature type="binding site" description="type 1 copper site" evidence="17">
    <location>
        <position position="168"/>
    </location>
    <ligand>
        <name>Cu cation</name>
        <dbReference type="ChEBI" id="CHEBI:23378"/>
        <label>1</label>
    </ligand>
</feature>
<dbReference type="InterPro" id="IPR001117">
    <property type="entry name" value="Cu-oxidase_2nd"/>
</dbReference>
<feature type="binding site" description="type 1 copper site" evidence="17">
    <location>
        <position position="157"/>
    </location>
    <ligand>
        <name>Cu cation</name>
        <dbReference type="ChEBI" id="CHEBI:23378"/>
        <label>1</label>
    </ligand>
</feature>
<comment type="cofactor">
    <cofactor evidence="18">
        <name>Cu(2+)</name>
        <dbReference type="ChEBI" id="CHEBI:29036"/>
    </cofactor>
    <text evidence="18">Binds 1 Cu(+) ion.</text>
</comment>
<comment type="pathway">
    <text evidence="3">Nitrogen metabolism; nitrate reduction (denitrification); dinitrogen from nitrate: step 2/4.</text>
</comment>
<evidence type="ECO:0000313" key="22">
    <source>
        <dbReference type="Proteomes" id="UP000494216"/>
    </source>
</evidence>
<comment type="catalytic activity">
    <reaction evidence="16 18">
        <text>nitric oxide + Fe(III)-[cytochrome c] + H2O = Fe(II)-[cytochrome c] + nitrite + 2 H(+)</text>
        <dbReference type="Rhea" id="RHEA:15233"/>
        <dbReference type="Rhea" id="RHEA-COMP:10350"/>
        <dbReference type="Rhea" id="RHEA-COMP:14399"/>
        <dbReference type="ChEBI" id="CHEBI:15377"/>
        <dbReference type="ChEBI" id="CHEBI:15378"/>
        <dbReference type="ChEBI" id="CHEBI:16301"/>
        <dbReference type="ChEBI" id="CHEBI:16480"/>
        <dbReference type="ChEBI" id="CHEBI:29033"/>
        <dbReference type="ChEBI" id="CHEBI:29034"/>
        <dbReference type="EC" id="1.7.2.1"/>
    </reaction>
</comment>
<comment type="subunit">
    <text evidence="5 18">Homotrimer.</text>
</comment>
<keyword evidence="8" id="KW-0285">Flavoprotein</keyword>
<feature type="chain" id="PRO_5035969192" description="Copper-containing nitrite reductase" evidence="18">
    <location>
        <begin position="26"/>
        <end position="366"/>
    </location>
</feature>
<evidence type="ECO:0000256" key="11">
    <source>
        <dbReference type="ARBA" id="ARBA00022764"/>
    </source>
</evidence>
<dbReference type="GO" id="GO:0050421">
    <property type="term" value="F:nitrite reductase (NO-forming) activity"/>
    <property type="evidence" value="ECO:0007669"/>
    <property type="project" value="UniProtKB-EC"/>
</dbReference>
<evidence type="ECO:0000256" key="17">
    <source>
        <dbReference type="PIRSR" id="PIRSR601287-1"/>
    </source>
</evidence>
<comment type="cofactor">
    <cofactor evidence="18">
        <name>Cu(+)</name>
        <dbReference type="ChEBI" id="CHEBI:49552"/>
    </cofactor>
    <text evidence="18">Binds 1 Cu(+) ion.</text>
</comment>
<feature type="binding site" description="type 1 copper site" evidence="17">
    <location>
        <position position="122"/>
    </location>
    <ligand>
        <name>Cu cation</name>
        <dbReference type="ChEBI" id="CHEBI:23378"/>
        <label>1</label>
    </ligand>
</feature>
<evidence type="ECO:0000259" key="19">
    <source>
        <dbReference type="Pfam" id="PF00394"/>
    </source>
</evidence>